<gene>
    <name evidence="4" type="ORF">GCM10020369_82110</name>
</gene>
<dbReference type="Proteomes" id="UP001501676">
    <property type="component" value="Unassembled WGS sequence"/>
</dbReference>
<name>A0ABP6TDT8_9ACTN</name>
<protein>
    <recommendedName>
        <fullName evidence="6">DUF881 domain-containing protein</fullName>
    </recommendedName>
</protein>
<keyword evidence="2" id="KW-0175">Coiled coil</keyword>
<organism evidence="4 5">
    <name type="scientific">Cryptosporangium minutisporangium</name>
    <dbReference type="NCBI Taxonomy" id="113569"/>
    <lineage>
        <taxon>Bacteria</taxon>
        <taxon>Bacillati</taxon>
        <taxon>Actinomycetota</taxon>
        <taxon>Actinomycetes</taxon>
        <taxon>Cryptosporangiales</taxon>
        <taxon>Cryptosporangiaceae</taxon>
        <taxon>Cryptosporangium</taxon>
    </lineage>
</organism>
<proteinExistence type="inferred from homology"/>
<feature type="compositionally biased region" description="Low complexity" evidence="3">
    <location>
        <begin position="41"/>
        <end position="52"/>
    </location>
</feature>
<comment type="caution">
    <text evidence="4">The sequence shown here is derived from an EMBL/GenBank/DDBJ whole genome shotgun (WGS) entry which is preliminary data.</text>
</comment>
<evidence type="ECO:0000256" key="3">
    <source>
        <dbReference type="SAM" id="MobiDB-lite"/>
    </source>
</evidence>
<feature type="compositionally biased region" description="Gly residues" evidence="3">
    <location>
        <begin position="1"/>
        <end position="10"/>
    </location>
</feature>
<evidence type="ECO:0000313" key="5">
    <source>
        <dbReference type="Proteomes" id="UP001501676"/>
    </source>
</evidence>
<feature type="coiled-coil region" evidence="2">
    <location>
        <begin position="176"/>
        <end position="210"/>
    </location>
</feature>
<keyword evidence="5" id="KW-1185">Reference proteome</keyword>
<accession>A0ABP6TDT8</accession>
<reference evidence="5" key="1">
    <citation type="journal article" date="2019" name="Int. J. Syst. Evol. Microbiol.">
        <title>The Global Catalogue of Microorganisms (GCM) 10K type strain sequencing project: providing services to taxonomists for standard genome sequencing and annotation.</title>
        <authorList>
            <consortium name="The Broad Institute Genomics Platform"/>
            <consortium name="The Broad Institute Genome Sequencing Center for Infectious Disease"/>
            <person name="Wu L."/>
            <person name="Ma J."/>
        </authorList>
    </citation>
    <scope>NUCLEOTIDE SEQUENCE [LARGE SCALE GENOMIC DNA]</scope>
    <source>
        <strain evidence="5">JCM 9458</strain>
    </source>
</reference>
<dbReference type="Pfam" id="PF05949">
    <property type="entry name" value="DUF881"/>
    <property type="match status" value="1"/>
</dbReference>
<dbReference type="RefSeq" id="WP_345733757.1">
    <property type="nucleotide sequence ID" value="NZ_BAAAYN010000082.1"/>
</dbReference>
<dbReference type="InterPro" id="IPR010273">
    <property type="entry name" value="DUF881"/>
</dbReference>
<evidence type="ECO:0008006" key="6">
    <source>
        <dbReference type="Google" id="ProtNLM"/>
    </source>
</evidence>
<evidence type="ECO:0000256" key="2">
    <source>
        <dbReference type="SAM" id="Coils"/>
    </source>
</evidence>
<feature type="compositionally biased region" description="Low complexity" evidence="3">
    <location>
        <begin position="76"/>
        <end position="93"/>
    </location>
</feature>
<dbReference type="PANTHER" id="PTHR37313">
    <property type="entry name" value="UPF0749 PROTEIN RV1825"/>
    <property type="match status" value="1"/>
</dbReference>
<sequence length="368" mass="38027">MTGPTPGGDAAGAARAPRQRDQDPGAMMPEPDDAVTEAITLPLSSSQPLSSPVGREAAGTAGRPSAPSDPPPPSGVAPDAEPLSPAAAAAEEPPTAPEPEDPPGQRRAGTEMVPVGSGGPAGPGGPSPAHRRPRTASRRQWWMKAAAVALCALLGLSLAAQLRRNERDGELAGARQEDLVRILDELENREQRLQGEINELQERRRTLSSAAEGSQTVQEDLEQRAEELGILAGTIPAEGDGLRLVFFAGTRRLSADVILDAVEELRGAGAEALQIGGSRGDPVRIVASTAFLDADDGDLLVDGRRLSGPYTLLAIGEPQTMRAALAIPGGVVDSVEGAGGKLQIDAPETVTVSATLSPARPRYAEPVD</sequence>
<evidence type="ECO:0000313" key="4">
    <source>
        <dbReference type="EMBL" id="GAA3398455.1"/>
    </source>
</evidence>
<comment type="similarity">
    <text evidence="1">Belongs to the UPF0749 family.</text>
</comment>
<dbReference type="PANTHER" id="PTHR37313:SF2">
    <property type="entry name" value="UPF0749 PROTEIN YLXX"/>
    <property type="match status" value="1"/>
</dbReference>
<dbReference type="Gene3D" id="3.30.70.1880">
    <property type="entry name" value="Protein of unknown function DUF881"/>
    <property type="match status" value="1"/>
</dbReference>
<feature type="region of interest" description="Disordered" evidence="3">
    <location>
        <begin position="1"/>
        <end position="138"/>
    </location>
</feature>
<evidence type="ECO:0000256" key="1">
    <source>
        <dbReference type="ARBA" id="ARBA00009108"/>
    </source>
</evidence>
<dbReference type="EMBL" id="BAAAYN010000082">
    <property type="protein sequence ID" value="GAA3398455.1"/>
    <property type="molecule type" value="Genomic_DNA"/>
</dbReference>